<protein>
    <submittedName>
        <fullName evidence="1">Uncharacterized protein</fullName>
    </submittedName>
</protein>
<name>A0A9P6CB46_9AGAR</name>
<dbReference type="Proteomes" id="UP000807353">
    <property type="component" value="Unassembled WGS sequence"/>
</dbReference>
<keyword evidence="2" id="KW-1185">Reference proteome</keyword>
<dbReference type="AlphaFoldDB" id="A0A9P6CB46"/>
<proteinExistence type="predicted"/>
<dbReference type="EMBL" id="MU150325">
    <property type="protein sequence ID" value="KAF9459052.1"/>
    <property type="molecule type" value="Genomic_DNA"/>
</dbReference>
<sequence>MPLEIKRIKKPLIQVNLSMSSNESNTSMPIIGDVEKKETPVVADSLLSHFTCARNMACVESCSSTGEALPVPQAVLDALTTLSPRKSEVRVDLPPISLSQFEKYTMVEQSTPTAFSFNETGLLSPRSVDPQFQMFCQTDHDNASTMCVTYAKTH</sequence>
<comment type="caution">
    <text evidence="1">The sequence shown here is derived from an EMBL/GenBank/DDBJ whole genome shotgun (WGS) entry which is preliminary data.</text>
</comment>
<gene>
    <name evidence="1" type="ORF">BDZ94DRAFT_1325103</name>
</gene>
<evidence type="ECO:0000313" key="2">
    <source>
        <dbReference type="Proteomes" id="UP000807353"/>
    </source>
</evidence>
<reference evidence="1" key="1">
    <citation type="submission" date="2020-11" db="EMBL/GenBank/DDBJ databases">
        <authorList>
            <consortium name="DOE Joint Genome Institute"/>
            <person name="Ahrendt S."/>
            <person name="Riley R."/>
            <person name="Andreopoulos W."/>
            <person name="Labutti K."/>
            <person name="Pangilinan J."/>
            <person name="Ruiz-Duenas F.J."/>
            <person name="Barrasa J.M."/>
            <person name="Sanchez-Garcia M."/>
            <person name="Camarero S."/>
            <person name="Miyauchi S."/>
            <person name="Serrano A."/>
            <person name="Linde D."/>
            <person name="Babiker R."/>
            <person name="Drula E."/>
            <person name="Ayuso-Fernandez I."/>
            <person name="Pacheco R."/>
            <person name="Padilla G."/>
            <person name="Ferreira P."/>
            <person name="Barriuso J."/>
            <person name="Kellner H."/>
            <person name="Castanera R."/>
            <person name="Alfaro M."/>
            <person name="Ramirez L."/>
            <person name="Pisabarro A.G."/>
            <person name="Kuo A."/>
            <person name="Tritt A."/>
            <person name="Lipzen A."/>
            <person name="He G."/>
            <person name="Yan M."/>
            <person name="Ng V."/>
            <person name="Cullen D."/>
            <person name="Martin F."/>
            <person name="Rosso M.-N."/>
            <person name="Henrissat B."/>
            <person name="Hibbett D."/>
            <person name="Martinez A.T."/>
            <person name="Grigoriev I.V."/>
        </authorList>
    </citation>
    <scope>NUCLEOTIDE SEQUENCE</scope>
    <source>
        <strain evidence="1">CBS 247.69</strain>
    </source>
</reference>
<organism evidence="1 2">
    <name type="scientific">Collybia nuda</name>
    <dbReference type="NCBI Taxonomy" id="64659"/>
    <lineage>
        <taxon>Eukaryota</taxon>
        <taxon>Fungi</taxon>
        <taxon>Dikarya</taxon>
        <taxon>Basidiomycota</taxon>
        <taxon>Agaricomycotina</taxon>
        <taxon>Agaricomycetes</taxon>
        <taxon>Agaricomycetidae</taxon>
        <taxon>Agaricales</taxon>
        <taxon>Tricholomatineae</taxon>
        <taxon>Clitocybaceae</taxon>
        <taxon>Collybia</taxon>
    </lineage>
</organism>
<evidence type="ECO:0000313" key="1">
    <source>
        <dbReference type="EMBL" id="KAF9459052.1"/>
    </source>
</evidence>
<accession>A0A9P6CB46</accession>